<evidence type="ECO:0000256" key="2">
    <source>
        <dbReference type="ARBA" id="ARBA00010488"/>
    </source>
</evidence>
<sequence>MVETKRCTLKELKFQHDDYLLEIYVPLYIAEDQSPLQLTLVSRYRGLKKTYSIQELSKSGEVCVVCSKIEKKELDHFVLFDDIWDVYLTKEKITELDTEEDEETGEPFRFRLRSNTQHIELLYYVNRQENKIFLPFSTNKGNVSFRIKDPRVIAKVERVSIDKTGLISLSGFVVDPTGKDRLEEREFILRNKKQEIEIKYPAQFINREDLTKDYGHHGLDFSHAGFYVEIKSQDIALLGEGKVRYKSYLKINVDGEVKESARLKFIPDSPFSKGQKYIKKYNGQKKKLLVTRTKKKKFLSISVDDYRYSTHLKLIVKRRIRKIKRSRYTKRAYQFAFKFVGMFPANKKLVMFESFLGKQYSDNPRAIYEYMKEKYPGYKLYWSVDRRFSFNFENRDLIVVKRLSIRWLFAMARARYWVVNSRMPLWIPKPAHTVYLQTWHGTPLKKLAADMEEVHMPGTTTEKYKRNFLKEASHWDYLISPNAYSTEIFRRAFRFDKEILETGYPRNDFLFKKNHPEEIRALKLKYGLPEDKKIILYAPTWRDNKYYGKGKYKFDLALDLEKLKEKLGDQYIIVMRMHYLVASKLDLKLYTGFAYDFSNHEDIRELYLLADLLITDYSSVFFDYAILKRPMIFFVYDIDEYRDKLRGFYFDFEKSAPGPLVKTTDEIINEIKKLDANGYKLPESFSVFYKQFCYLESGRSSEKVVNRVFLGRKEI</sequence>
<protein>
    <submittedName>
        <fullName evidence="7">CDP-glycerol glycerophosphotransferase</fullName>
    </submittedName>
</protein>
<dbReference type="GO" id="GO:0047355">
    <property type="term" value="F:CDP-glycerol glycerophosphotransferase activity"/>
    <property type="evidence" value="ECO:0007669"/>
    <property type="project" value="InterPro"/>
</dbReference>
<dbReference type="InterPro" id="IPR043148">
    <property type="entry name" value="TagF_C"/>
</dbReference>
<dbReference type="InterPro" id="IPR007554">
    <property type="entry name" value="Glycerophosphate_synth"/>
</dbReference>
<dbReference type="Gene3D" id="3.40.50.12580">
    <property type="match status" value="1"/>
</dbReference>
<dbReference type="Pfam" id="PF04464">
    <property type="entry name" value="Glyphos_transf"/>
    <property type="match status" value="1"/>
</dbReference>
<keyword evidence="5" id="KW-0777">Teichoic acid biosynthesis</keyword>
<dbReference type="GO" id="GO:0019350">
    <property type="term" value="P:teichoic acid biosynthetic process"/>
    <property type="evidence" value="ECO:0007669"/>
    <property type="project" value="UniProtKB-KW"/>
</dbReference>
<dbReference type="GO" id="GO:0005886">
    <property type="term" value="C:plasma membrane"/>
    <property type="evidence" value="ECO:0007669"/>
    <property type="project" value="UniProtKB-SubCell"/>
</dbReference>
<keyword evidence="3" id="KW-1003">Cell membrane</keyword>
<keyword evidence="6" id="KW-0472">Membrane</keyword>
<proteinExistence type="inferred from homology"/>
<evidence type="ECO:0000313" key="8">
    <source>
        <dbReference type="Proteomes" id="UP000184029"/>
    </source>
</evidence>
<organism evidence="7 8">
    <name type="scientific">Heyndrickxia coagulans DSM 1 = ATCC 7050</name>
    <dbReference type="NCBI Taxonomy" id="1121088"/>
    <lineage>
        <taxon>Bacteria</taxon>
        <taxon>Bacillati</taxon>
        <taxon>Bacillota</taxon>
        <taxon>Bacilli</taxon>
        <taxon>Bacillales</taxon>
        <taxon>Bacillaceae</taxon>
        <taxon>Heyndrickxia</taxon>
    </lineage>
</organism>
<evidence type="ECO:0000256" key="6">
    <source>
        <dbReference type="ARBA" id="ARBA00023136"/>
    </source>
</evidence>
<name>A0A8B4BQE5_HEYCO</name>
<comment type="similarity">
    <text evidence="2">Belongs to the CDP-glycerol glycerophosphotransferase family.</text>
</comment>
<dbReference type="PANTHER" id="PTHR37316:SF3">
    <property type="entry name" value="TEICHOIC ACID GLYCEROL-PHOSPHATE TRANSFERASE"/>
    <property type="match status" value="1"/>
</dbReference>
<dbReference type="AlphaFoldDB" id="A0A8B4BQE5"/>
<reference evidence="7 8" key="1">
    <citation type="submission" date="2016-11" db="EMBL/GenBank/DDBJ databases">
        <authorList>
            <person name="Varghese N."/>
            <person name="Submissions S."/>
        </authorList>
    </citation>
    <scope>NUCLEOTIDE SEQUENCE [LARGE SCALE GENOMIC DNA]</scope>
    <source>
        <strain evidence="7 8">DSM 1</strain>
    </source>
</reference>
<evidence type="ECO:0000256" key="3">
    <source>
        <dbReference type="ARBA" id="ARBA00022475"/>
    </source>
</evidence>
<comment type="subcellular location">
    <subcellularLocation>
        <location evidence="1">Cell membrane</location>
        <topology evidence="1">Peripheral membrane protein</topology>
    </subcellularLocation>
</comment>
<dbReference type="GeneID" id="80367944"/>
<dbReference type="InterPro" id="IPR043149">
    <property type="entry name" value="TagF_N"/>
</dbReference>
<keyword evidence="4 7" id="KW-0808">Transferase</keyword>
<evidence type="ECO:0000256" key="5">
    <source>
        <dbReference type="ARBA" id="ARBA00022944"/>
    </source>
</evidence>
<accession>A0A8B4BQE5</accession>
<dbReference type="RefSeq" id="WP_050996537.1">
    <property type="nucleotide sequence ID" value="NZ_ALAS01000215.1"/>
</dbReference>
<dbReference type="Gene3D" id="3.40.50.11820">
    <property type="match status" value="1"/>
</dbReference>
<comment type="caution">
    <text evidence="7">The sequence shown here is derived from an EMBL/GenBank/DDBJ whole genome shotgun (WGS) entry which is preliminary data.</text>
</comment>
<gene>
    <name evidence="7" type="ORF">SAMN02745208_00572</name>
</gene>
<evidence type="ECO:0000313" key="7">
    <source>
        <dbReference type="EMBL" id="SHE57559.1"/>
    </source>
</evidence>
<dbReference type="KEGG" id="bcoa:BF29_3252"/>
<dbReference type="PANTHER" id="PTHR37316">
    <property type="entry name" value="TEICHOIC ACID GLYCEROL-PHOSPHATE PRIMASE"/>
    <property type="match status" value="1"/>
</dbReference>
<dbReference type="Proteomes" id="UP000184029">
    <property type="component" value="Unassembled WGS sequence"/>
</dbReference>
<evidence type="ECO:0000256" key="1">
    <source>
        <dbReference type="ARBA" id="ARBA00004202"/>
    </source>
</evidence>
<dbReference type="SUPFAM" id="SSF53756">
    <property type="entry name" value="UDP-Glycosyltransferase/glycogen phosphorylase"/>
    <property type="match status" value="1"/>
</dbReference>
<dbReference type="EMBL" id="FQUB01000007">
    <property type="protein sequence ID" value="SHE57559.1"/>
    <property type="molecule type" value="Genomic_DNA"/>
</dbReference>
<dbReference type="InterPro" id="IPR051612">
    <property type="entry name" value="Teichoic_Acid_Biosynth"/>
</dbReference>
<evidence type="ECO:0000256" key="4">
    <source>
        <dbReference type="ARBA" id="ARBA00022679"/>
    </source>
</evidence>